<evidence type="ECO:0000313" key="1">
    <source>
        <dbReference type="EMBL" id="GIY81123.1"/>
    </source>
</evidence>
<accession>A0AAV4WHV0</accession>
<dbReference type="Proteomes" id="UP001054945">
    <property type="component" value="Unassembled WGS sequence"/>
</dbReference>
<evidence type="ECO:0000313" key="2">
    <source>
        <dbReference type="Proteomes" id="UP001054945"/>
    </source>
</evidence>
<gene>
    <name evidence="1" type="ORF">CEXT_245791</name>
</gene>
<dbReference type="EMBL" id="BPLR01016085">
    <property type="protein sequence ID" value="GIY81123.1"/>
    <property type="molecule type" value="Genomic_DNA"/>
</dbReference>
<name>A0AAV4WHV0_CAEEX</name>
<protein>
    <submittedName>
        <fullName evidence="1">Uncharacterized protein</fullName>
    </submittedName>
</protein>
<keyword evidence="2" id="KW-1185">Reference proteome</keyword>
<sequence>MGQSSGTQRSRSDEIWGCENVGINSFKNEVKPSRNEDYRRKKIEDRKPNVFQLHQQHYPPALSSSCVPATNCMRHANEGAALNYKHTEENTPVNTS</sequence>
<dbReference type="AlphaFoldDB" id="A0AAV4WHV0"/>
<comment type="caution">
    <text evidence="1">The sequence shown here is derived from an EMBL/GenBank/DDBJ whole genome shotgun (WGS) entry which is preliminary data.</text>
</comment>
<reference evidence="1 2" key="1">
    <citation type="submission" date="2021-06" db="EMBL/GenBank/DDBJ databases">
        <title>Caerostris extrusa draft genome.</title>
        <authorList>
            <person name="Kono N."/>
            <person name="Arakawa K."/>
        </authorList>
    </citation>
    <scope>NUCLEOTIDE SEQUENCE [LARGE SCALE GENOMIC DNA]</scope>
</reference>
<organism evidence="1 2">
    <name type="scientific">Caerostris extrusa</name>
    <name type="common">Bark spider</name>
    <name type="synonym">Caerostris bankana</name>
    <dbReference type="NCBI Taxonomy" id="172846"/>
    <lineage>
        <taxon>Eukaryota</taxon>
        <taxon>Metazoa</taxon>
        <taxon>Ecdysozoa</taxon>
        <taxon>Arthropoda</taxon>
        <taxon>Chelicerata</taxon>
        <taxon>Arachnida</taxon>
        <taxon>Araneae</taxon>
        <taxon>Araneomorphae</taxon>
        <taxon>Entelegynae</taxon>
        <taxon>Araneoidea</taxon>
        <taxon>Araneidae</taxon>
        <taxon>Caerostris</taxon>
    </lineage>
</organism>
<proteinExistence type="predicted"/>